<keyword evidence="2" id="KW-1185">Reference proteome</keyword>
<evidence type="ECO:0000313" key="2">
    <source>
        <dbReference type="Proteomes" id="UP001154252"/>
    </source>
</evidence>
<gene>
    <name evidence="1" type="ORF">PEGY_LOCUS4278</name>
</gene>
<dbReference type="Proteomes" id="UP001154252">
    <property type="component" value="Unassembled WGS sequence"/>
</dbReference>
<reference evidence="1" key="1">
    <citation type="submission" date="2021-07" db="EMBL/GenBank/DDBJ databases">
        <authorList>
            <person name="Branca A.L. A."/>
        </authorList>
    </citation>
    <scope>NUCLEOTIDE SEQUENCE</scope>
</reference>
<comment type="caution">
    <text evidence="1">The sequence shown here is derived from an EMBL/GenBank/DDBJ whole genome shotgun (WGS) entry which is preliminary data.</text>
</comment>
<evidence type="ECO:0000313" key="1">
    <source>
        <dbReference type="EMBL" id="CAG8895873.1"/>
    </source>
</evidence>
<organism evidence="1 2">
    <name type="scientific">Penicillium egyptiacum</name>
    <dbReference type="NCBI Taxonomy" id="1303716"/>
    <lineage>
        <taxon>Eukaryota</taxon>
        <taxon>Fungi</taxon>
        <taxon>Dikarya</taxon>
        <taxon>Ascomycota</taxon>
        <taxon>Pezizomycotina</taxon>
        <taxon>Eurotiomycetes</taxon>
        <taxon>Eurotiomycetidae</taxon>
        <taxon>Eurotiales</taxon>
        <taxon>Aspergillaceae</taxon>
        <taxon>Penicillium</taxon>
    </lineage>
</organism>
<dbReference type="EMBL" id="CAJVRC010000853">
    <property type="protein sequence ID" value="CAG8895873.1"/>
    <property type="molecule type" value="Genomic_DNA"/>
</dbReference>
<name>A0A9W4KA33_9EURO</name>
<dbReference type="OrthoDB" id="4177740at2759"/>
<protein>
    <submittedName>
        <fullName evidence="1">Uncharacterized protein</fullName>
    </submittedName>
</protein>
<accession>A0A9W4KA33</accession>
<proteinExistence type="predicted"/>
<dbReference type="AlphaFoldDB" id="A0A9W4KA33"/>
<sequence length="224" mass="25492">MNLEDIMTLRGLRKTNPKYQYLSKQTQALGFEIGVAFRFLKRDEGRRKDRSLASITNYYQVGNISPTIIAEEYDPVVWQSLWWHPEAAFCQRTSLNSPHTIIVLHLTVEPDDRLFQAEVLTALTIMLTLLEGDKFEHHNTVPVMVVSVMGRMQARVLQFHYSHEGLVITKTRLMSFATMESTTIGLGVMMGLMSSKAIGNTTDPSNILKLLRSVSYTRLLISLQ</sequence>